<reference evidence="4" key="1">
    <citation type="submission" date="2018-06" db="EMBL/GenBank/DDBJ databases">
        <authorList>
            <person name="Ashton P.M."/>
            <person name="Dallman T."/>
            <person name="Nair S."/>
            <person name="De Pinna E."/>
            <person name="Peters T."/>
            <person name="Grant K."/>
        </authorList>
    </citation>
    <scope>NUCLEOTIDE SEQUENCE</scope>
    <source>
        <strain evidence="4">187601</strain>
    </source>
</reference>
<protein>
    <recommendedName>
        <fullName evidence="3">Type 4 secretion system PilS N-terminal domain-containing protein</fullName>
    </recommendedName>
</protein>
<gene>
    <name evidence="4" type="ORF">DRD48_24740</name>
</gene>
<evidence type="ECO:0000256" key="1">
    <source>
        <dbReference type="ARBA" id="ARBA00004370"/>
    </source>
</evidence>
<comment type="caution">
    <text evidence="4">The sequence shown here is derived from an EMBL/GenBank/DDBJ whole genome shotgun (WGS) entry which is preliminary data.</text>
</comment>
<keyword evidence="2" id="KW-0812">Transmembrane</keyword>
<evidence type="ECO:0000256" key="2">
    <source>
        <dbReference type="SAM" id="Phobius"/>
    </source>
</evidence>
<evidence type="ECO:0000313" key="4">
    <source>
        <dbReference type="EMBL" id="EBX1946835.1"/>
    </source>
</evidence>
<organism evidence="4">
    <name type="scientific">Salmonella enterica subsp. enterica serovar Saintpaul</name>
    <dbReference type="NCBI Taxonomy" id="90105"/>
    <lineage>
        <taxon>Bacteria</taxon>
        <taxon>Pseudomonadati</taxon>
        <taxon>Pseudomonadota</taxon>
        <taxon>Gammaproteobacteria</taxon>
        <taxon>Enterobacterales</taxon>
        <taxon>Enterobacteriaceae</taxon>
        <taxon>Salmonella</taxon>
    </lineage>
</organism>
<feature type="transmembrane region" description="Helical" evidence="2">
    <location>
        <begin position="31"/>
        <end position="52"/>
    </location>
</feature>
<accession>A0A5W5K2N5</accession>
<dbReference type="InterPro" id="IPR014911">
    <property type="entry name" value="PilS_N"/>
</dbReference>
<dbReference type="Gene3D" id="3.30.1690.10">
    <property type="entry name" value="TcpA-like pilin"/>
    <property type="match status" value="1"/>
</dbReference>
<dbReference type="AlphaFoldDB" id="A0A5W5K2N5"/>
<dbReference type="Pfam" id="PF08805">
    <property type="entry name" value="PilS"/>
    <property type="match status" value="1"/>
</dbReference>
<feature type="domain" description="Type 4 secretion system PilS N-terminal" evidence="3">
    <location>
        <begin position="59"/>
        <end position="197"/>
    </location>
</feature>
<sequence length="199" mass="20766">MQTSSALSLQSVQSDQSVRRQPARGVNSLDASITVVAIIVILAVLLGFYYSFSKSSASGTELTNIQSLMTNTSSMLKTRNGYVDVSIDALYRAGGVPSAMSYDMSGGTLNNTWGGEVKVATGTGSSGATVSNENLAFTLTYEKVPESACVNIANQLSRTGAIAGITVNGSVVDKDDSIADITGYCSDEDDNTLAFTSVR</sequence>
<keyword evidence="2" id="KW-0472">Membrane</keyword>
<proteinExistence type="predicted"/>
<name>A0A5W5K2N5_SALET</name>
<dbReference type="GO" id="GO:0016020">
    <property type="term" value="C:membrane"/>
    <property type="evidence" value="ECO:0007669"/>
    <property type="project" value="UniProtKB-SubCell"/>
</dbReference>
<dbReference type="EMBL" id="AAHKMO010000055">
    <property type="protein sequence ID" value="EBX1946835.1"/>
    <property type="molecule type" value="Genomic_DNA"/>
</dbReference>
<keyword evidence="2" id="KW-1133">Transmembrane helix</keyword>
<dbReference type="InterPro" id="IPR045584">
    <property type="entry name" value="Pilin-like"/>
</dbReference>
<comment type="subcellular location">
    <subcellularLocation>
        <location evidence="1">Membrane</location>
    </subcellularLocation>
</comment>
<evidence type="ECO:0000259" key="3">
    <source>
        <dbReference type="Pfam" id="PF08805"/>
    </source>
</evidence>
<dbReference type="SUPFAM" id="SSF54523">
    <property type="entry name" value="Pili subunits"/>
    <property type="match status" value="1"/>
</dbReference>